<dbReference type="RefSeq" id="WP_270005151.1">
    <property type="nucleotide sequence ID" value="NZ_CAXQEU010000047.1"/>
</dbReference>
<gene>
    <name evidence="1" type="ORF">OOZ35_04365</name>
</gene>
<reference evidence="1" key="1">
    <citation type="submission" date="2022-11" db="EMBL/GenBank/DDBJ databases">
        <title>Refractory cell wall polysaccharides provide important carbon source for microbial heterotrophs in the hadal ocean.</title>
        <authorList>
            <person name="Zhu X."/>
        </authorList>
    </citation>
    <scope>NUCLEOTIDE SEQUENCE</scope>
    <source>
        <strain evidence="1">MTRN7</strain>
    </source>
</reference>
<evidence type="ECO:0008006" key="3">
    <source>
        <dbReference type="Google" id="ProtNLM"/>
    </source>
</evidence>
<evidence type="ECO:0000313" key="2">
    <source>
        <dbReference type="Proteomes" id="UP001149142"/>
    </source>
</evidence>
<protein>
    <recommendedName>
        <fullName evidence="3">Tetratricopeptide repeat protein</fullName>
    </recommendedName>
</protein>
<proteinExistence type="predicted"/>
<sequence>MGYMGFGMLSWVYNMKPRKPFSVERKPSFTAVPVYKRKFKLQHSKSSSKKVALIALIILLIVTPISFSMVNQFLKHSKTITTAKQKLDKKEDEIAFNFLLESGINRLYSKDYKGAFSEFKLAYKINPKHLQTQTLIIETLTVLCVNNNDYCSYLDKYLNEINSY</sequence>
<dbReference type="Proteomes" id="UP001149142">
    <property type="component" value="Unassembled WGS sequence"/>
</dbReference>
<comment type="caution">
    <text evidence="1">The sequence shown here is derived from an EMBL/GenBank/DDBJ whole genome shotgun (WGS) entry which is preliminary data.</text>
</comment>
<evidence type="ECO:0000313" key="1">
    <source>
        <dbReference type="EMBL" id="MDA0176723.1"/>
    </source>
</evidence>
<dbReference type="EMBL" id="JAPFGC010000002">
    <property type="protein sequence ID" value="MDA0176723.1"/>
    <property type="molecule type" value="Genomic_DNA"/>
</dbReference>
<keyword evidence="2" id="KW-1185">Reference proteome</keyword>
<organism evidence="1 2">
    <name type="scientific">Mesoflavibacter profundi</name>
    <dbReference type="NCBI Taxonomy" id="2708110"/>
    <lineage>
        <taxon>Bacteria</taxon>
        <taxon>Pseudomonadati</taxon>
        <taxon>Bacteroidota</taxon>
        <taxon>Flavobacteriia</taxon>
        <taxon>Flavobacteriales</taxon>
        <taxon>Flavobacteriaceae</taxon>
        <taxon>Mesoflavibacter</taxon>
    </lineage>
</organism>
<accession>A0ABT4RY35</accession>
<name>A0ABT4RY35_9FLAO</name>